<organism evidence="1">
    <name type="scientific">uncultured bacterium</name>
    <name type="common">gcode 4</name>
    <dbReference type="NCBI Taxonomy" id="1234023"/>
    <lineage>
        <taxon>Bacteria</taxon>
        <taxon>environmental samples</taxon>
    </lineage>
</organism>
<evidence type="ECO:0000313" key="1">
    <source>
        <dbReference type="EMBL" id="EKD29438.1"/>
    </source>
</evidence>
<name>K1YAI6_9BACT</name>
<reference evidence="1" key="1">
    <citation type="journal article" date="2012" name="Science">
        <title>Fermentation, hydrogen, and sulfur metabolism in multiple uncultivated bacterial phyla.</title>
        <authorList>
            <person name="Wrighton K.C."/>
            <person name="Thomas B.C."/>
            <person name="Sharon I."/>
            <person name="Miller C.S."/>
            <person name="Castelle C.J."/>
            <person name="VerBerkmoes N.C."/>
            <person name="Wilkins M.J."/>
            <person name="Hettich R.L."/>
            <person name="Lipton M.S."/>
            <person name="Williams K.H."/>
            <person name="Long P.E."/>
            <person name="Banfield J.F."/>
        </authorList>
    </citation>
    <scope>NUCLEOTIDE SEQUENCE [LARGE SCALE GENOMIC DNA]</scope>
</reference>
<proteinExistence type="predicted"/>
<protein>
    <submittedName>
        <fullName evidence="1">Uncharacterized protein</fullName>
    </submittedName>
</protein>
<dbReference type="EMBL" id="AMFJ01034413">
    <property type="protein sequence ID" value="EKD29438.1"/>
    <property type="molecule type" value="Genomic_DNA"/>
</dbReference>
<gene>
    <name evidence="1" type="ORF">ACD_78C00413G0002</name>
</gene>
<comment type="caution">
    <text evidence="1">The sequence shown here is derived from an EMBL/GenBank/DDBJ whole genome shotgun (WGS) entry which is preliminary data.</text>
</comment>
<sequence length="64" mass="7260">MFSANRQEETDILKSRTTQKGQCFDNERIDCPHSFNRETGKCPIGNCVLKSAQNIVGILWSKNT</sequence>
<accession>K1YAI6</accession>
<dbReference type="AlphaFoldDB" id="K1YAI6"/>